<evidence type="ECO:0000313" key="1">
    <source>
        <dbReference type="EMBL" id="TMI80746.1"/>
    </source>
</evidence>
<reference evidence="1 2" key="1">
    <citation type="journal article" date="2019" name="Nat. Microbiol.">
        <title>Mediterranean grassland soil C-N compound turnover is dependent on rainfall and depth, and is mediated by genomically divergent microorganisms.</title>
        <authorList>
            <person name="Diamond S."/>
            <person name="Andeer P.F."/>
            <person name="Li Z."/>
            <person name="Crits-Christoph A."/>
            <person name="Burstein D."/>
            <person name="Anantharaman K."/>
            <person name="Lane K.R."/>
            <person name="Thomas B.C."/>
            <person name="Pan C."/>
            <person name="Northen T.R."/>
            <person name="Banfield J.F."/>
        </authorList>
    </citation>
    <scope>NUCLEOTIDE SEQUENCE [LARGE SCALE GENOMIC DNA]</scope>
    <source>
        <strain evidence="1">NP_6</strain>
    </source>
</reference>
<dbReference type="AlphaFoldDB" id="A0A537JCF0"/>
<dbReference type="EMBL" id="VBAN01000240">
    <property type="protein sequence ID" value="TMI80746.1"/>
    <property type="molecule type" value="Genomic_DNA"/>
</dbReference>
<dbReference type="InterPro" id="IPR006059">
    <property type="entry name" value="SBP"/>
</dbReference>
<protein>
    <submittedName>
        <fullName evidence="1">Extracellular solute-binding protein</fullName>
    </submittedName>
</protein>
<accession>A0A537JCF0</accession>
<evidence type="ECO:0000313" key="2">
    <source>
        <dbReference type="Proteomes" id="UP000318093"/>
    </source>
</evidence>
<name>A0A537JCF0_9BACT</name>
<gene>
    <name evidence="1" type="ORF">E6H03_07800</name>
</gene>
<dbReference type="SUPFAM" id="SSF53850">
    <property type="entry name" value="Periplasmic binding protein-like II"/>
    <property type="match status" value="1"/>
</dbReference>
<comment type="caution">
    <text evidence="1">The sequence shown here is derived from an EMBL/GenBank/DDBJ whole genome shotgun (WGS) entry which is preliminary data.</text>
</comment>
<dbReference type="InterPro" id="IPR006311">
    <property type="entry name" value="TAT_signal"/>
</dbReference>
<dbReference type="NCBIfam" id="TIGR01409">
    <property type="entry name" value="TAT_signal_seq"/>
    <property type="match status" value="1"/>
</dbReference>
<dbReference type="Pfam" id="PF01547">
    <property type="entry name" value="SBP_bac_1"/>
    <property type="match status" value="1"/>
</dbReference>
<dbReference type="InterPro" id="IPR019546">
    <property type="entry name" value="TAT_signal_bac_arc"/>
</dbReference>
<dbReference type="PROSITE" id="PS51318">
    <property type="entry name" value="TAT"/>
    <property type="match status" value="1"/>
</dbReference>
<organism evidence="1 2">
    <name type="scientific">Candidatus Segetimicrobium genomatis</name>
    <dbReference type="NCBI Taxonomy" id="2569760"/>
    <lineage>
        <taxon>Bacteria</taxon>
        <taxon>Bacillati</taxon>
        <taxon>Candidatus Sysuimicrobiota</taxon>
        <taxon>Candidatus Sysuimicrobiia</taxon>
        <taxon>Candidatus Sysuimicrobiales</taxon>
        <taxon>Candidatus Segetimicrobiaceae</taxon>
        <taxon>Candidatus Segetimicrobium</taxon>
    </lineage>
</organism>
<feature type="non-terminal residue" evidence="1">
    <location>
        <position position="102"/>
    </location>
</feature>
<dbReference type="Gene3D" id="3.40.190.10">
    <property type="entry name" value="Periplasmic binding protein-like II"/>
    <property type="match status" value="1"/>
</dbReference>
<sequence>MQSSIRPDRWTRRDFLTLAGAYAASGGLGGVAALARRAEAQPSPVHLNFMVWSYGIETIQDNIKSFQQRNPTITVSLQDTSWFNYHDAMATKFASGDAPDVA</sequence>
<proteinExistence type="predicted"/>
<dbReference type="Proteomes" id="UP000318093">
    <property type="component" value="Unassembled WGS sequence"/>
</dbReference>